<gene>
    <name evidence="1" type="ORF">F443_15356</name>
</gene>
<organism evidence="1 2">
    <name type="scientific">Phytophthora nicotianae P1569</name>
    <dbReference type="NCBI Taxonomy" id="1317065"/>
    <lineage>
        <taxon>Eukaryota</taxon>
        <taxon>Sar</taxon>
        <taxon>Stramenopiles</taxon>
        <taxon>Oomycota</taxon>
        <taxon>Peronosporomycetes</taxon>
        <taxon>Peronosporales</taxon>
        <taxon>Peronosporaceae</taxon>
        <taxon>Phytophthora</taxon>
    </lineage>
</organism>
<accession>V9EJ88</accession>
<evidence type="ECO:0000313" key="2">
    <source>
        <dbReference type="Proteomes" id="UP000018721"/>
    </source>
</evidence>
<dbReference type="EMBL" id="ANIZ01002692">
    <property type="protein sequence ID" value="ETI39011.1"/>
    <property type="molecule type" value="Genomic_DNA"/>
</dbReference>
<comment type="caution">
    <text evidence="1">The sequence shown here is derived from an EMBL/GenBank/DDBJ whole genome shotgun (WGS) entry which is preliminary data.</text>
</comment>
<dbReference type="HOGENOM" id="CLU_2338160_0_0_1"/>
<name>V9EJ88_PHYNI</name>
<evidence type="ECO:0000313" key="1">
    <source>
        <dbReference type="EMBL" id="ETI39011.1"/>
    </source>
</evidence>
<keyword evidence="2" id="KW-1185">Reference proteome</keyword>
<protein>
    <submittedName>
        <fullName evidence="1">Uncharacterized protein</fullName>
    </submittedName>
</protein>
<dbReference type="AlphaFoldDB" id="V9EJ88"/>
<sequence>MQVFRVVLVWIPRVDKHLFSSGIVKRHDLPAASHKQLALANASLVEAARSFITTPNLKKKFLAYAFHGRINMRYNFISPPVLFEVSLAAGVLNGGASN</sequence>
<dbReference type="Proteomes" id="UP000018721">
    <property type="component" value="Unassembled WGS sequence"/>
</dbReference>
<reference evidence="1 2" key="1">
    <citation type="submission" date="2013-11" db="EMBL/GenBank/DDBJ databases">
        <title>The Genome Sequence of Phytophthora parasitica P1569.</title>
        <authorList>
            <consortium name="The Broad Institute Genomics Platform"/>
            <person name="Russ C."/>
            <person name="Tyler B."/>
            <person name="Panabieres F."/>
            <person name="Shan W."/>
            <person name="Tripathy S."/>
            <person name="Grunwald N."/>
            <person name="Machado M."/>
            <person name="Johnson C.S."/>
            <person name="Arredondo F."/>
            <person name="Hong C."/>
            <person name="Coffey M."/>
            <person name="Young S.K."/>
            <person name="Zeng Q."/>
            <person name="Gargeya S."/>
            <person name="Fitzgerald M."/>
            <person name="Abouelleil A."/>
            <person name="Alvarado L."/>
            <person name="Chapman S.B."/>
            <person name="Gainer-Dewar J."/>
            <person name="Goldberg J."/>
            <person name="Griggs A."/>
            <person name="Gujja S."/>
            <person name="Hansen M."/>
            <person name="Howarth C."/>
            <person name="Imamovic A."/>
            <person name="Ireland A."/>
            <person name="Larimer J."/>
            <person name="McCowan C."/>
            <person name="Murphy C."/>
            <person name="Pearson M."/>
            <person name="Poon T.W."/>
            <person name="Priest M."/>
            <person name="Roberts A."/>
            <person name="Saif S."/>
            <person name="Shea T."/>
            <person name="Sykes S."/>
            <person name="Wortman J."/>
            <person name="Nusbaum C."/>
            <person name="Birren B."/>
        </authorList>
    </citation>
    <scope>NUCLEOTIDE SEQUENCE [LARGE SCALE GENOMIC DNA]</scope>
    <source>
        <strain evidence="1 2">P1569</strain>
    </source>
</reference>
<proteinExistence type="predicted"/>